<feature type="domain" description="Integral membrane bound transporter" evidence="6">
    <location>
        <begin position="43"/>
        <end position="80"/>
    </location>
</feature>
<dbReference type="Pfam" id="PF13515">
    <property type="entry name" value="FUSC_2"/>
    <property type="match status" value="1"/>
</dbReference>
<comment type="subcellular location">
    <subcellularLocation>
        <location evidence="1">Membrane</location>
        <topology evidence="1">Multi-pass membrane protein</topology>
    </subcellularLocation>
</comment>
<dbReference type="EMBL" id="KN837152">
    <property type="protein sequence ID" value="KIJ39417.1"/>
    <property type="molecule type" value="Genomic_DNA"/>
</dbReference>
<evidence type="ECO:0000256" key="4">
    <source>
        <dbReference type="ARBA" id="ARBA00023136"/>
    </source>
</evidence>
<reference evidence="7 8" key="1">
    <citation type="submission" date="2014-06" db="EMBL/GenBank/DDBJ databases">
        <title>Evolutionary Origins and Diversification of the Mycorrhizal Mutualists.</title>
        <authorList>
            <consortium name="DOE Joint Genome Institute"/>
            <consortium name="Mycorrhizal Genomics Consortium"/>
            <person name="Kohler A."/>
            <person name="Kuo A."/>
            <person name="Nagy L.G."/>
            <person name="Floudas D."/>
            <person name="Copeland A."/>
            <person name="Barry K.W."/>
            <person name="Cichocki N."/>
            <person name="Veneault-Fourrey C."/>
            <person name="LaButti K."/>
            <person name="Lindquist E.A."/>
            <person name="Lipzen A."/>
            <person name="Lundell T."/>
            <person name="Morin E."/>
            <person name="Murat C."/>
            <person name="Riley R."/>
            <person name="Ohm R."/>
            <person name="Sun H."/>
            <person name="Tunlid A."/>
            <person name="Henrissat B."/>
            <person name="Grigoriev I.V."/>
            <person name="Hibbett D.S."/>
            <person name="Martin F."/>
        </authorList>
    </citation>
    <scope>NUCLEOTIDE SEQUENCE [LARGE SCALE GENOMIC DNA]</scope>
    <source>
        <strain evidence="7 8">SS14</strain>
    </source>
</reference>
<evidence type="ECO:0000256" key="5">
    <source>
        <dbReference type="SAM" id="Phobius"/>
    </source>
</evidence>
<organism evidence="7 8">
    <name type="scientific">Sphaerobolus stellatus (strain SS14)</name>
    <dbReference type="NCBI Taxonomy" id="990650"/>
    <lineage>
        <taxon>Eukaryota</taxon>
        <taxon>Fungi</taxon>
        <taxon>Dikarya</taxon>
        <taxon>Basidiomycota</taxon>
        <taxon>Agaricomycotina</taxon>
        <taxon>Agaricomycetes</taxon>
        <taxon>Phallomycetidae</taxon>
        <taxon>Geastrales</taxon>
        <taxon>Sphaerobolaceae</taxon>
        <taxon>Sphaerobolus</taxon>
    </lineage>
</organism>
<sequence>LMFRGRLKQRLWVLRVRIKEPDMKYAVKTGLAAPAFWEGAREVFLEYRGVWALLSFFVVISPVLGQTNMFSLHRVLGTILRP</sequence>
<evidence type="ECO:0000256" key="2">
    <source>
        <dbReference type="ARBA" id="ARBA00022692"/>
    </source>
</evidence>
<dbReference type="OrthoDB" id="68611at2759"/>
<evidence type="ECO:0000313" key="7">
    <source>
        <dbReference type="EMBL" id="KIJ39417.1"/>
    </source>
</evidence>
<dbReference type="PANTHER" id="PTHR47804:SF1">
    <property type="entry name" value="DUF2421 DOMAIN-CONTAINING PROTEIN"/>
    <property type="match status" value="1"/>
</dbReference>
<dbReference type="InterPro" id="IPR052430">
    <property type="entry name" value="IVT-Associated"/>
</dbReference>
<name>A0A0C9VDE0_SPHS4</name>
<dbReference type="HOGENOM" id="CLU_194956_0_0_1"/>
<evidence type="ECO:0000256" key="1">
    <source>
        <dbReference type="ARBA" id="ARBA00004141"/>
    </source>
</evidence>
<evidence type="ECO:0000313" key="8">
    <source>
        <dbReference type="Proteomes" id="UP000054279"/>
    </source>
</evidence>
<accession>A0A0C9VDE0</accession>
<keyword evidence="4 5" id="KW-0472">Membrane</keyword>
<dbReference type="PANTHER" id="PTHR47804">
    <property type="entry name" value="60S RIBOSOMAL PROTEIN L19"/>
    <property type="match status" value="1"/>
</dbReference>
<dbReference type="GO" id="GO:0016020">
    <property type="term" value="C:membrane"/>
    <property type="evidence" value="ECO:0007669"/>
    <property type="project" value="UniProtKB-SubCell"/>
</dbReference>
<proteinExistence type="predicted"/>
<keyword evidence="3 5" id="KW-1133">Transmembrane helix</keyword>
<feature type="transmembrane region" description="Helical" evidence="5">
    <location>
        <begin position="50"/>
        <end position="72"/>
    </location>
</feature>
<gene>
    <name evidence="7" type="ORF">M422DRAFT_175049</name>
</gene>
<dbReference type="AlphaFoldDB" id="A0A0C9VDE0"/>
<feature type="non-terminal residue" evidence="7">
    <location>
        <position position="1"/>
    </location>
</feature>
<evidence type="ECO:0000256" key="3">
    <source>
        <dbReference type="ARBA" id="ARBA00022989"/>
    </source>
</evidence>
<dbReference type="Proteomes" id="UP000054279">
    <property type="component" value="Unassembled WGS sequence"/>
</dbReference>
<protein>
    <recommendedName>
        <fullName evidence="6">Integral membrane bound transporter domain-containing protein</fullName>
    </recommendedName>
</protein>
<evidence type="ECO:0000259" key="6">
    <source>
        <dbReference type="Pfam" id="PF13515"/>
    </source>
</evidence>
<dbReference type="InterPro" id="IPR049453">
    <property type="entry name" value="Memb_transporter_dom"/>
</dbReference>
<keyword evidence="8" id="KW-1185">Reference proteome</keyword>
<keyword evidence="2 5" id="KW-0812">Transmembrane</keyword>